<keyword evidence="2" id="KW-1185">Reference proteome</keyword>
<proteinExistence type="predicted"/>
<comment type="caution">
    <text evidence="1">The sequence shown here is derived from an EMBL/GenBank/DDBJ whole genome shotgun (WGS) entry which is preliminary data.</text>
</comment>
<reference evidence="1" key="1">
    <citation type="journal article" date="2023" name="IMA Fungus">
        <title>Comparative genomic study of the Penicillium genus elucidates a diverse pangenome and 15 lateral gene transfer events.</title>
        <authorList>
            <person name="Petersen C."/>
            <person name="Sorensen T."/>
            <person name="Nielsen M.R."/>
            <person name="Sondergaard T.E."/>
            <person name="Sorensen J.L."/>
            <person name="Fitzpatrick D.A."/>
            <person name="Frisvad J.C."/>
            <person name="Nielsen K.L."/>
        </authorList>
    </citation>
    <scope>NUCLEOTIDE SEQUENCE</scope>
    <source>
        <strain evidence="1">IBT 15450</strain>
    </source>
</reference>
<protein>
    <submittedName>
        <fullName evidence="1">Uncharacterized protein</fullName>
    </submittedName>
</protein>
<name>A0AAD6I1E4_PENCN</name>
<accession>A0AAD6I1E4</accession>
<sequence length="67" mass="7606">MVIDRTLSLNKSMAEKGVKRMGVWVSDMADRRSRELDGYQCSGQEAICGCQVVIQTYVSLERQPFAY</sequence>
<evidence type="ECO:0000313" key="1">
    <source>
        <dbReference type="EMBL" id="KAJ6026434.1"/>
    </source>
</evidence>
<gene>
    <name evidence="1" type="ORF">N7460_011251</name>
</gene>
<organism evidence="1 2">
    <name type="scientific">Penicillium canescens</name>
    <dbReference type="NCBI Taxonomy" id="5083"/>
    <lineage>
        <taxon>Eukaryota</taxon>
        <taxon>Fungi</taxon>
        <taxon>Dikarya</taxon>
        <taxon>Ascomycota</taxon>
        <taxon>Pezizomycotina</taxon>
        <taxon>Eurotiomycetes</taxon>
        <taxon>Eurotiomycetidae</taxon>
        <taxon>Eurotiales</taxon>
        <taxon>Aspergillaceae</taxon>
        <taxon>Penicillium</taxon>
    </lineage>
</organism>
<evidence type="ECO:0000313" key="2">
    <source>
        <dbReference type="Proteomes" id="UP001219568"/>
    </source>
</evidence>
<dbReference type="AlphaFoldDB" id="A0AAD6I1E4"/>
<dbReference type="Proteomes" id="UP001219568">
    <property type="component" value="Unassembled WGS sequence"/>
</dbReference>
<dbReference type="EMBL" id="JAQJZL010000015">
    <property type="protein sequence ID" value="KAJ6026434.1"/>
    <property type="molecule type" value="Genomic_DNA"/>
</dbReference>
<reference evidence="1" key="2">
    <citation type="submission" date="2023-01" db="EMBL/GenBank/DDBJ databases">
        <authorList>
            <person name="Petersen C."/>
        </authorList>
    </citation>
    <scope>NUCLEOTIDE SEQUENCE</scope>
    <source>
        <strain evidence="1">IBT 15450</strain>
    </source>
</reference>